<gene>
    <name evidence="3" type="ORF">AaE_014455</name>
</gene>
<dbReference type="Pfam" id="PF20681">
    <property type="entry name" value="DUF6818"/>
    <property type="match status" value="1"/>
</dbReference>
<name>A0A6A4Z6H4_APHAT</name>
<sequence length="277" mass="31917">MNARKPRTKSKNFSSEETSRLLDLVEELKPFGGNMWERVAFEYNRTAPSAWPERDGVSLKRRFQGLNNKTKPTGTSYCPPDVERAKRIYLAIESKVGAIELHDQEEYGDAASDPSEGGQDDMDEVDDVCVEDLVVTPRLGKDTADFVTAIKVEKNKPTLSMAAQRRSSLDNSIAKLVAATDVAQAADPFLSIWIKMEGDARARDFEWKKEQAELRRQEFLEREESKKEQAEQRRRDDETRRQELKDREEREREARKREQQHELVMMSFMAKLLGNSN</sequence>
<protein>
    <recommendedName>
        <fullName evidence="2">DUF6818 domain-containing protein</fullName>
    </recommendedName>
</protein>
<evidence type="ECO:0000313" key="3">
    <source>
        <dbReference type="EMBL" id="KAF0705588.1"/>
    </source>
</evidence>
<dbReference type="Proteomes" id="UP000469452">
    <property type="component" value="Unassembled WGS sequence"/>
</dbReference>
<evidence type="ECO:0000256" key="1">
    <source>
        <dbReference type="SAM" id="MobiDB-lite"/>
    </source>
</evidence>
<dbReference type="EMBL" id="VJMI01020063">
    <property type="protein sequence ID" value="KAF0705588.1"/>
    <property type="molecule type" value="Genomic_DNA"/>
</dbReference>
<organism evidence="3 4">
    <name type="scientific">Aphanomyces astaci</name>
    <name type="common">Crayfish plague agent</name>
    <dbReference type="NCBI Taxonomy" id="112090"/>
    <lineage>
        <taxon>Eukaryota</taxon>
        <taxon>Sar</taxon>
        <taxon>Stramenopiles</taxon>
        <taxon>Oomycota</taxon>
        <taxon>Saprolegniomycetes</taxon>
        <taxon>Saprolegniales</taxon>
        <taxon>Verrucalvaceae</taxon>
        <taxon>Aphanomyces</taxon>
    </lineage>
</organism>
<proteinExistence type="predicted"/>
<dbReference type="PANTHER" id="PTHR34409:SF1">
    <property type="entry name" value="MYB-LIKE DOMAIN-CONTAINING PROTEIN"/>
    <property type="match status" value="1"/>
</dbReference>
<dbReference type="PANTHER" id="PTHR34409">
    <property type="entry name" value="SET DOMAIN-CONTAINING PROTEIN"/>
    <property type="match status" value="1"/>
</dbReference>
<evidence type="ECO:0000259" key="2">
    <source>
        <dbReference type="Pfam" id="PF20681"/>
    </source>
</evidence>
<dbReference type="InterPro" id="IPR049203">
    <property type="entry name" value="DUF6818"/>
</dbReference>
<feature type="domain" description="DUF6818" evidence="2">
    <location>
        <begin position="30"/>
        <end position="106"/>
    </location>
</feature>
<comment type="caution">
    <text evidence="3">The sequence shown here is derived from an EMBL/GenBank/DDBJ whole genome shotgun (WGS) entry which is preliminary data.</text>
</comment>
<reference evidence="3 4" key="1">
    <citation type="submission" date="2019-06" db="EMBL/GenBank/DDBJ databases">
        <title>Genomics analysis of Aphanomyces spp. identifies a new class of oomycete effector associated with host adaptation.</title>
        <authorList>
            <person name="Gaulin E."/>
        </authorList>
    </citation>
    <scope>NUCLEOTIDE SEQUENCE [LARGE SCALE GENOMIC DNA]</scope>
    <source>
        <strain evidence="3 4">E</strain>
    </source>
</reference>
<dbReference type="VEuPathDB" id="FungiDB:H257_19159"/>
<dbReference type="AlphaFoldDB" id="A0A6A4Z6H4"/>
<feature type="region of interest" description="Disordered" evidence="1">
    <location>
        <begin position="219"/>
        <end position="261"/>
    </location>
</feature>
<feature type="region of interest" description="Disordered" evidence="1">
    <location>
        <begin position="103"/>
        <end position="122"/>
    </location>
</feature>
<evidence type="ECO:0000313" key="4">
    <source>
        <dbReference type="Proteomes" id="UP000469452"/>
    </source>
</evidence>
<accession>A0A6A4Z6H4</accession>